<dbReference type="Proteomes" id="UP000444721">
    <property type="component" value="Unassembled WGS sequence"/>
</dbReference>
<dbReference type="GO" id="GO:0070449">
    <property type="term" value="C:elongin complex"/>
    <property type="evidence" value="ECO:0007669"/>
    <property type="project" value="InterPro"/>
</dbReference>
<feature type="region of interest" description="Disordered" evidence="1">
    <location>
        <begin position="1"/>
        <end position="30"/>
    </location>
</feature>
<feature type="compositionally biased region" description="Polar residues" evidence="1">
    <location>
        <begin position="306"/>
        <end position="328"/>
    </location>
</feature>
<dbReference type="EMBL" id="VFQX01000016">
    <property type="protein sequence ID" value="KAF0980968.1"/>
    <property type="molecule type" value="Genomic_DNA"/>
</dbReference>
<dbReference type="OrthoDB" id="21513at2759"/>
<feature type="compositionally biased region" description="Basic and acidic residues" evidence="1">
    <location>
        <begin position="142"/>
        <end position="154"/>
    </location>
</feature>
<keyword evidence="3" id="KW-1185">Reference proteome</keyword>
<evidence type="ECO:0000313" key="2">
    <source>
        <dbReference type="EMBL" id="KAF0980968.1"/>
    </source>
</evidence>
<reference evidence="2 3" key="1">
    <citation type="journal article" date="2019" name="Sci. Rep.">
        <title>Nanopore sequencing improves the draft genome of the human pathogenic amoeba Naegleria fowleri.</title>
        <authorList>
            <person name="Liechti N."/>
            <person name="Schurch N."/>
            <person name="Bruggmann R."/>
            <person name="Wittwer M."/>
        </authorList>
    </citation>
    <scope>NUCLEOTIDE SEQUENCE [LARGE SCALE GENOMIC DNA]</scope>
    <source>
        <strain evidence="2 3">ATCC 30894</strain>
    </source>
</reference>
<feature type="compositionally biased region" description="Low complexity" evidence="1">
    <location>
        <begin position="156"/>
        <end position="167"/>
    </location>
</feature>
<proteinExistence type="predicted"/>
<dbReference type="AlphaFoldDB" id="A0A6A5C547"/>
<dbReference type="VEuPathDB" id="AmoebaDB:NF0038170"/>
<dbReference type="VEuPathDB" id="AmoebaDB:FDP41_012756"/>
<feature type="compositionally biased region" description="Polar residues" evidence="1">
    <location>
        <begin position="400"/>
        <end position="416"/>
    </location>
</feature>
<dbReference type="GeneID" id="68119971"/>
<feature type="compositionally biased region" description="Basic and acidic residues" evidence="1">
    <location>
        <begin position="340"/>
        <end position="358"/>
    </location>
</feature>
<accession>A0A6A5C547</accession>
<dbReference type="Gene3D" id="6.10.250.3180">
    <property type="match status" value="1"/>
</dbReference>
<evidence type="ECO:0008006" key="4">
    <source>
        <dbReference type="Google" id="ProtNLM"/>
    </source>
</evidence>
<feature type="compositionally biased region" description="Polar residues" evidence="1">
    <location>
        <begin position="362"/>
        <end position="391"/>
    </location>
</feature>
<dbReference type="VEuPathDB" id="AmoebaDB:NfTy_036970"/>
<name>A0A6A5C547_NAEFO</name>
<sequence length="423" mass="46356">MSQAPPRQKTTAPASSQSSGNMTARRKQGSNLQFEAMKSTAIPSLFDICAKLLQTHVDSLPILDNVEDAIIQRILSACDATKLDEIESKNEQAGIELNTDDLWRILTIRDFGGACADKGNGTWKELYNKLNQEKMAREKKLREIKESNKVEKKGSRIISGSSTTSTGVNNKNDKHTTQTIDPVISRRAASNTIRNSSGSRSRSSSSSSSRSRNTSNTATTAPKKSKLWTKSLGETSTSRKTKESTTTSAPQKIFKPGKPASIVTTDFNADRYKSNYAKPSIGNLSTTHIPPVVMKQPVYRAASNIDFTRQRPSSPPTSDSIATDSPIVTPSYVDSMFGKETSKRMEKLKRQTENDSVRRQLNAPSKSNSTSTVPSKQQRPPPSSHNSSSLAPPQKKVKPTEQSSSHSNVASDSFNFTIPRKKK</sequence>
<dbReference type="PANTHER" id="PTHR15141:SF76">
    <property type="entry name" value="TRANSCRIPTION ELONGATION FACTOR B POLYPEPTIDE 3"/>
    <property type="match status" value="1"/>
</dbReference>
<feature type="compositionally biased region" description="Polar residues" evidence="1">
    <location>
        <begin position="1"/>
        <end position="22"/>
    </location>
</feature>
<feature type="compositionally biased region" description="Low complexity" evidence="1">
    <location>
        <begin position="234"/>
        <end position="248"/>
    </location>
</feature>
<feature type="region of interest" description="Disordered" evidence="1">
    <location>
        <begin position="142"/>
        <end position="259"/>
    </location>
</feature>
<dbReference type="Pfam" id="PF06881">
    <property type="entry name" value="Elongin_A"/>
    <property type="match status" value="1"/>
</dbReference>
<dbReference type="RefSeq" id="XP_044565681.1">
    <property type="nucleotide sequence ID" value="XM_044703310.1"/>
</dbReference>
<evidence type="ECO:0000313" key="3">
    <source>
        <dbReference type="Proteomes" id="UP000444721"/>
    </source>
</evidence>
<gene>
    <name evidence="2" type="ORF">FDP41_012756</name>
</gene>
<organism evidence="2 3">
    <name type="scientific">Naegleria fowleri</name>
    <name type="common">Brain eating amoeba</name>
    <dbReference type="NCBI Taxonomy" id="5763"/>
    <lineage>
        <taxon>Eukaryota</taxon>
        <taxon>Discoba</taxon>
        <taxon>Heterolobosea</taxon>
        <taxon>Tetramitia</taxon>
        <taxon>Eutetramitia</taxon>
        <taxon>Vahlkampfiidae</taxon>
        <taxon>Naegleria</taxon>
    </lineage>
</organism>
<protein>
    <recommendedName>
        <fullName evidence="4">Elongin-A</fullName>
    </recommendedName>
</protein>
<dbReference type="OMA" id="CADKGNG"/>
<dbReference type="GO" id="GO:0006368">
    <property type="term" value="P:transcription elongation by RNA polymerase II"/>
    <property type="evidence" value="ECO:0007669"/>
    <property type="project" value="InterPro"/>
</dbReference>
<comment type="caution">
    <text evidence="2">The sequence shown here is derived from an EMBL/GenBank/DDBJ whole genome shotgun (WGS) entry which is preliminary data.</text>
</comment>
<feature type="compositionally biased region" description="Low complexity" evidence="1">
    <location>
        <begin position="190"/>
        <end position="220"/>
    </location>
</feature>
<dbReference type="PANTHER" id="PTHR15141">
    <property type="entry name" value="TRANSCRIPTION ELONGATION FACTOR B POLYPEPTIDE 3"/>
    <property type="match status" value="1"/>
</dbReference>
<dbReference type="InterPro" id="IPR051870">
    <property type="entry name" value="Elongin-A_domain"/>
</dbReference>
<dbReference type="InterPro" id="IPR010684">
    <property type="entry name" value="RNA_pol_II_trans_fac_SIII_A"/>
</dbReference>
<evidence type="ECO:0000256" key="1">
    <source>
        <dbReference type="SAM" id="MobiDB-lite"/>
    </source>
</evidence>
<feature type="region of interest" description="Disordered" evidence="1">
    <location>
        <begin position="306"/>
        <end position="423"/>
    </location>
</feature>